<comment type="caution">
    <text evidence="1">The sequence shown here is derived from an EMBL/GenBank/DDBJ whole genome shotgun (WGS) entry which is preliminary data.</text>
</comment>
<dbReference type="Proteomes" id="UP000188268">
    <property type="component" value="Unassembled WGS sequence"/>
</dbReference>
<protein>
    <submittedName>
        <fullName evidence="1">Uncharacterized protein</fullName>
    </submittedName>
</protein>
<evidence type="ECO:0000313" key="2">
    <source>
        <dbReference type="Proteomes" id="UP000188268"/>
    </source>
</evidence>
<name>A0A1R3H808_COCAP</name>
<keyword evidence="2" id="KW-1185">Reference proteome</keyword>
<dbReference type="AlphaFoldDB" id="A0A1R3H808"/>
<organism evidence="1 2">
    <name type="scientific">Corchorus capsularis</name>
    <name type="common">Jute</name>
    <dbReference type="NCBI Taxonomy" id="210143"/>
    <lineage>
        <taxon>Eukaryota</taxon>
        <taxon>Viridiplantae</taxon>
        <taxon>Streptophyta</taxon>
        <taxon>Embryophyta</taxon>
        <taxon>Tracheophyta</taxon>
        <taxon>Spermatophyta</taxon>
        <taxon>Magnoliopsida</taxon>
        <taxon>eudicotyledons</taxon>
        <taxon>Gunneridae</taxon>
        <taxon>Pentapetalae</taxon>
        <taxon>rosids</taxon>
        <taxon>malvids</taxon>
        <taxon>Malvales</taxon>
        <taxon>Malvaceae</taxon>
        <taxon>Grewioideae</taxon>
        <taxon>Apeibeae</taxon>
        <taxon>Corchorus</taxon>
    </lineage>
</organism>
<proteinExistence type="predicted"/>
<sequence>MATNKGHRTPTSSIRLIRSKVEKMLMDLTSSLQSSFHTKSLALTRMA</sequence>
<accession>A0A1R3H808</accession>
<dbReference type="Gramene" id="OMO66413">
    <property type="protein sequence ID" value="OMO66413"/>
    <property type="gene ID" value="CCACVL1_21172"/>
</dbReference>
<gene>
    <name evidence="1" type="ORF">CCACVL1_21172</name>
</gene>
<reference evidence="1 2" key="1">
    <citation type="submission" date="2013-09" db="EMBL/GenBank/DDBJ databases">
        <title>Corchorus capsularis genome sequencing.</title>
        <authorList>
            <person name="Alam M."/>
            <person name="Haque M.S."/>
            <person name="Islam M.S."/>
            <person name="Emdad E.M."/>
            <person name="Islam M.M."/>
            <person name="Ahmed B."/>
            <person name="Halim A."/>
            <person name="Hossen Q.M.M."/>
            <person name="Hossain M.Z."/>
            <person name="Ahmed R."/>
            <person name="Khan M.M."/>
            <person name="Islam R."/>
            <person name="Rashid M.M."/>
            <person name="Khan S.A."/>
            <person name="Rahman M.S."/>
            <person name="Alam M."/>
        </authorList>
    </citation>
    <scope>NUCLEOTIDE SEQUENCE [LARGE SCALE GENOMIC DNA]</scope>
    <source>
        <strain evidence="2">cv. CVL-1</strain>
        <tissue evidence="1">Whole seedling</tissue>
    </source>
</reference>
<evidence type="ECO:0000313" key="1">
    <source>
        <dbReference type="EMBL" id="OMO66413.1"/>
    </source>
</evidence>
<dbReference type="EMBL" id="AWWV01012528">
    <property type="protein sequence ID" value="OMO66413.1"/>
    <property type="molecule type" value="Genomic_DNA"/>
</dbReference>